<accession>A0A3S5A5I1</accession>
<keyword evidence="3" id="KW-1185">Reference proteome</keyword>
<feature type="region of interest" description="Disordered" evidence="1">
    <location>
        <begin position="123"/>
        <end position="142"/>
    </location>
</feature>
<evidence type="ECO:0000256" key="1">
    <source>
        <dbReference type="SAM" id="MobiDB-lite"/>
    </source>
</evidence>
<evidence type="ECO:0000313" key="3">
    <source>
        <dbReference type="Proteomes" id="UP000784294"/>
    </source>
</evidence>
<organism evidence="2 3">
    <name type="scientific">Protopolystoma xenopodis</name>
    <dbReference type="NCBI Taxonomy" id="117903"/>
    <lineage>
        <taxon>Eukaryota</taxon>
        <taxon>Metazoa</taxon>
        <taxon>Spiralia</taxon>
        <taxon>Lophotrochozoa</taxon>
        <taxon>Platyhelminthes</taxon>
        <taxon>Monogenea</taxon>
        <taxon>Polyopisthocotylea</taxon>
        <taxon>Polystomatidea</taxon>
        <taxon>Polystomatidae</taxon>
        <taxon>Protopolystoma</taxon>
    </lineage>
</organism>
<dbReference type="AlphaFoldDB" id="A0A3S5A5I1"/>
<sequence>MNFPVKPIDTLSLCVCGYRPGGRYAVVSREVVMPKLVDGILEFDVLPIGYGRRQLRVSFRSGLFCTLAAEAFGSDADTPDVPHNGHFSVRRQNVAGNVAGNVATFPRVDPFGHQVHKRFGVIRRPPGNRPLGTQPRCDKRLS</sequence>
<evidence type="ECO:0000313" key="2">
    <source>
        <dbReference type="EMBL" id="VEL15532.1"/>
    </source>
</evidence>
<reference evidence="2" key="1">
    <citation type="submission" date="2018-11" db="EMBL/GenBank/DDBJ databases">
        <authorList>
            <consortium name="Pathogen Informatics"/>
        </authorList>
    </citation>
    <scope>NUCLEOTIDE SEQUENCE</scope>
</reference>
<protein>
    <submittedName>
        <fullName evidence="2">Uncharacterized protein</fullName>
    </submittedName>
</protein>
<dbReference type="EMBL" id="CAAALY010024921">
    <property type="protein sequence ID" value="VEL15532.1"/>
    <property type="molecule type" value="Genomic_DNA"/>
</dbReference>
<proteinExistence type="predicted"/>
<gene>
    <name evidence="2" type="ORF">PXEA_LOCUS8972</name>
</gene>
<name>A0A3S5A5I1_9PLAT</name>
<dbReference type="Proteomes" id="UP000784294">
    <property type="component" value="Unassembled WGS sequence"/>
</dbReference>
<comment type="caution">
    <text evidence="2">The sequence shown here is derived from an EMBL/GenBank/DDBJ whole genome shotgun (WGS) entry which is preliminary data.</text>
</comment>